<dbReference type="GO" id="GO:0009007">
    <property type="term" value="F:site-specific DNA-methyltransferase (adenine-specific) activity"/>
    <property type="evidence" value="ECO:0007669"/>
    <property type="project" value="UniProtKB-EC"/>
</dbReference>
<dbReference type="STRING" id="1127673.GLIP_2331"/>
<reference evidence="7 8" key="1">
    <citation type="journal article" date="2017" name="Antonie Van Leeuwenhoek">
        <title>Rhizobium rhizosphaerae sp. nov., a novel species isolated from rice rhizosphere.</title>
        <authorList>
            <person name="Zhao J.J."/>
            <person name="Zhang J."/>
            <person name="Zhang R.J."/>
            <person name="Zhang C.W."/>
            <person name="Yin H.Q."/>
            <person name="Zhang X.X."/>
        </authorList>
    </citation>
    <scope>NUCLEOTIDE SEQUENCE [LARGE SCALE GENOMIC DNA]</scope>
    <source>
        <strain evidence="7 8">E3</strain>
    </source>
</reference>
<organism evidence="7 8">
    <name type="scientific">Aliiglaciecola lipolytica E3</name>
    <dbReference type="NCBI Taxonomy" id="1127673"/>
    <lineage>
        <taxon>Bacteria</taxon>
        <taxon>Pseudomonadati</taxon>
        <taxon>Pseudomonadota</taxon>
        <taxon>Gammaproteobacteria</taxon>
        <taxon>Alteromonadales</taxon>
        <taxon>Alteromonadaceae</taxon>
        <taxon>Aliiglaciecola</taxon>
    </lineage>
</organism>
<dbReference type="Gene3D" id="3.40.50.150">
    <property type="entry name" value="Vaccinia Virus protein VP39"/>
    <property type="match status" value="1"/>
</dbReference>
<keyword evidence="2" id="KW-0489">Methyltransferase</keyword>
<evidence type="ECO:0000256" key="1">
    <source>
        <dbReference type="ARBA" id="ARBA00011900"/>
    </source>
</evidence>
<keyword evidence="4" id="KW-0949">S-adenosyl-L-methionine</keyword>
<dbReference type="GO" id="GO:0006304">
    <property type="term" value="P:DNA modification"/>
    <property type="evidence" value="ECO:0007669"/>
    <property type="project" value="InterPro"/>
</dbReference>
<evidence type="ECO:0000256" key="2">
    <source>
        <dbReference type="ARBA" id="ARBA00022603"/>
    </source>
</evidence>
<dbReference type="PRINTS" id="PR00507">
    <property type="entry name" value="N12N6MTFRASE"/>
</dbReference>
<dbReference type="InterPro" id="IPR029063">
    <property type="entry name" value="SAM-dependent_MTases_sf"/>
</dbReference>
<sequence>MKLADHVDHLRELIEAAFDKQFSRLGFSKTKQMDAIQVEKLPEEVKTKRERFAVMLENHIGETGGYESAREKLLDELTFTLFNRLAAIKVMEAASLFPPILTKQKEHGDRSFGHKAWLEMNPHMRDEELEGIRDYLKSAFDELGQTLPLYSKAYPYALLPDAISLNDIIDAFNVVDTDAQANDSSEETIWQSDDVLGWMYESYNNAKKKAHKDSGDKTEYNKVSLQSQVYTPRWVVQFLVENSLGKMYLEMYPHSEIKQRYKIANAPTTQIRAPKPLHEVRTIDPACGSGNFLLYAFDFYYELYLDQIENYGADYDEKDIPKLIIENNLHGIDLDDRAIQLAQLGLFIKAKKKRRTVGELHFKVVSSDFYLPEYAAVKHIFEQGNLVSAQQREFIEKVWGDLMQAYKFGSLIHIDKELKEQLSQVKERALGETFDSTQKLKKKIVEGDLFAAADYAEHQEFAENFFANLFAAVEQYARTERNTFLSGKTRDAITFLELLTSEYDLATANPPYTDSADFGPDLKEFIEDNYKKPHKFNTNLYATFIKRCCELTDKDGKVAMVHPPTFMYIKTFEDVRKYMIEKTSIDLFVEWGYLGMFHQSARVDAAMYVLDKNKQEKDSTFIKLNHIYEGKRYNAFVEAYDNLIDGVAYQNNYTIPQSKLKIIKSWPFIYWISDDFRQKFKSESVKDLLKNCQGLATANNNRFLRFWWELSSSDFNIDGNDWVYYAKGGPYKKWSGNLWLMVNWKSSGQDVKNYTDDKGKQKSRPQNEAVYFKEGITYSASGSKGPSYRILPKGCIFDVGGSSIFPIKKYKNTHYILAFFNSVLSNYIIECLNPTVNKQVGDIERIPFVIPDKTQETLIEFLSQRNVSISREIRATELFDGEYDKSPLLSFHSGDWRSAITSLLNRENHFRTQILINEAIINETIFEIYNLTEHDKAMVLAKEGVSIGGLPVTSEARKDYLAETEATKTFPLDATREFIEALPIKEFRVEEREAIESGFGSLYQSNNDLEEFCIRHQVNPINVWYWFKQSKVIPKQRMQTLAMEFLADMVREILMEDEDGIIPLVPNAGEKVLLDRIEEKFLEKGFSTAQYSSFDSVLGRQIHDYLNKYFFAELSDHLNLFMYLPKTPFIWHLTSGPEQGFDCYIIIYKWNRDNLLRLRSVYIENRERALQNRQSDIAGNESAEAQNEKERIFKQLKEIDAFKKKIDELLAEGYNPILDDGVGKNIAPLQKKKILAYDVLNAGQLKKYLNADW</sequence>
<comment type="caution">
    <text evidence="7">The sequence shown here is derived from an EMBL/GenBank/DDBJ whole genome shotgun (WGS) entry which is preliminary data.</text>
</comment>
<dbReference type="InterPro" id="IPR011639">
    <property type="entry name" value="MethylTrfase_TaqI-like_dom"/>
</dbReference>
<dbReference type="eggNOG" id="COG1002">
    <property type="taxonomic scope" value="Bacteria"/>
</dbReference>
<dbReference type="SUPFAM" id="SSF53335">
    <property type="entry name" value="S-adenosyl-L-methionine-dependent methyltransferases"/>
    <property type="match status" value="1"/>
</dbReference>
<dbReference type="EMBL" id="BAEN01000042">
    <property type="protein sequence ID" value="GAC14957.1"/>
    <property type="molecule type" value="Genomic_DNA"/>
</dbReference>
<dbReference type="NCBIfam" id="NF033452">
    <property type="entry name" value="BREX_1_MTaseX"/>
    <property type="match status" value="1"/>
</dbReference>
<keyword evidence="8" id="KW-1185">Reference proteome</keyword>
<evidence type="ECO:0000256" key="3">
    <source>
        <dbReference type="ARBA" id="ARBA00022679"/>
    </source>
</evidence>
<dbReference type="RefSeq" id="WP_008844770.1">
    <property type="nucleotide sequence ID" value="NZ_BAEN01000042.1"/>
</dbReference>
<evidence type="ECO:0000259" key="6">
    <source>
        <dbReference type="Pfam" id="PF07669"/>
    </source>
</evidence>
<dbReference type="Proteomes" id="UP000006334">
    <property type="component" value="Unassembled WGS sequence"/>
</dbReference>
<keyword evidence="3" id="KW-0808">Transferase</keyword>
<gene>
    <name evidence="7" type="ORF">GLIP_2331</name>
</gene>
<comment type="catalytic activity">
    <reaction evidence="5">
        <text>a 2'-deoxyadenosine in DNA + S-adenosyl-L-methionine = an N(6)-methyl-2'-deoxyadenosine in DNA + S-adenosyl-L-homocysteine + H(+)</text>
        <dbReference type="Rhea" id="RHEA:15197"/>
        <dbReference type="Rhea" id="RHEA-COMP:12418"/>
        <dbReference type="Rhea" id="RHEA-COMP:12419"/>
        <dbReference type="ChEBI" id="CHEBI:15378"/>
        <dbReference type="ChEBI" id="CHEBI:57856"/>
        <dbReference type="ChEBI" id="CHEBI:59789"/>
        <dbReference type="ChEBI" id="CHEBI:90615"/>
        <dbReference type="ChEBI" id="CHEBI:90616"/>
        <dbReference type="EC" id="2.1.1.72"/>
    </reaction>
</comment>
<dbReference type="InterPro" id="IPR050953">
    <property type="entry name" value="N4_N6_ade-DNA_methylase"/>
</dbReference>
<evidence type="ECO:0000256" key="4">
    <source>
        <dbReference type="ARBA" id="ARBA00022691"/>
    </source>
</evidence>
<dbReference type="GO" id="GO:0032259">
    <property type="term" value="P:methylation"/>
    <property type="evidence" value="ECO:0007669"/>
    <property type="project" value="UniProtKB-KW"/>
</dbReference>
<dbReference type="Pfam" id="PF07669">
    <property type="entry name" value="Eco57I"/>
    <property type="match status" value="1"/>
</dbReference>
<name>K6Y9V0_9ALTE</name>
<protein>
    <recommendedName>
        <fullName evidence="1">site-specific DNA-methyltransferase (adenine-specific)</fullName>
        <ecNumber evidence="1">2.1.1.72</ecNumber>
    </recommendedName>
</protein>
<feature type="domain" description="Type II methyltransferase M.TaqI-like" evidence="6">
    <location>
        <begin position="327"/>
        <end position="592"/>
    </location>
</feature>
<evidence type="ECO:0000313" key="8">
    <source>
        <dbReference type="Proteomes" id="UP000006334"/>
    </source>
</evidence>
<dbReference type="EC" id="2.1.1.72" evidence="1"/>
<evidence type="ECO:0000256" key="5">
    <source>
        <dbReference type="ARBA" id="ARBA00047942"/>
    </source>
</evidence>
<accession>K6Y9V0</accession>
<dbReference type="PANTHER" id="PTHR33841:SF1">
    <property type="entry name" value="DNA METHYLTRANSFERASE A"/>
    <property type="match status" value="1"/>
</dbReference>
<dbReference type="OrthoDB" id="9782445at2"/>
<dbReference type="InterPro" id="IPR047939">
    <property type="entry name" value="BREX_1_PglX"/>
</dbReference>
<dbReference type="AlphaFoldDB" id="K6Y9V0"/>
<dbReference type="eggNOG" id="COG0286">
    <property type="taxonomic scope" value="Bacteria"/>
</dbReference>
<dbReference type="PANTHER" id="PTHR33841">
    <property type="entry name" value="DNA METHYLTRANSFERASE YEEA-RELATED"/>
    <property type="match status" value="1"/>
</dbReference>
<proteinExistence type="predicted"/>
<evidence type="ECO:0000313" key="7">
    <source>
        <dbReference type="EMBL" id="GAC14957.1"/>
    </source>
</evidence>